<gene>
    <name evidence="2" type="ORF">HMPREF9102_0391</name>
</gene>
<dbReference type="InterPro" id="IPR011992">
    <property type="entry name" value="EF-hand-dom_pair"/>
</dbReference>
<protein>
    <recommendedName>
        <fullName evidence="1">EF-hand domain-containing protein</fullName>
    </recommendedName>
</protein>
<proteinExistence type="predicted"/>
<dbReference type="EMBL" id="AFTL01000009">
    <property type="protein sequence ID" value="EGS38007.1"/>
    <property type="molecule type" value="Genomic_DNA"/>
</dbReference>
<dbReference type="PROSITE" id="PS00018">
    <property type="entry name" value="EF_HAND_1"/>
    <property type="match status" value="1"/>
</dbReference>
<name>A0ABN0D8I7_9LACO</name>
<dbReference type="Proteomes" id="UP000006035">
    <property type="component" value="Unassembled WGS sequence"/>
</dbReference>
<evidence type="ECO:0000313" key="2">
    <source>
        <dbReference type="EMBL" id="EGS38007.1"/>
    </source>
</evidence>
<dbReference type="PROSITE" id="PS50222">
    <property type="entry name" value="EF_HAND_2"/>
    <property type="match status" value="1"/>
</dbReference>
<comment type="caution">
    <text evidence="2">The sequence shown here is derived from an EMBL/GenBank/DDBJ whole genome shotgun (WGS) entry which is preliminary data.</text>
</comment>
<sequence length="72" mass="8504">MTDEKINHAIDKAVRELDHRYSQRSSEEVIAAFDKDNDGVLNPQEVYMWLRNDAHEYCQELLRETLLELLAN</sequence>
<dbReference type="RefSeq" id="WP_003715183.1">
    <property type="nucleotide sequence ID" value="NZ_AFTL01000009.1"/>
</dbReference>
<dbReference type="SUPFAM" id="SSF47473">
    <property type="entry name" value="EF-hand"/>
    <property type="match status" value="1"/>
</dbReference>
<evidence type="ECO:0000313" key="3">
    <source>
        <dbReference type="Proteomes" id="UP000006035"/>
    </source>
</evidence>
<organism evidence="2 3">
    <name type="scientific">Limosilactobacillus oris F0423</name>
    <dbReference type="NCBI Taxonomy" id="944562"/>
    <lineage>
        <taxon>Bacteria</taxon>
        <taxon>Bacillati</taxon>
        <taxon>Bacillota</taxon>
        <taxon>Bacilli</taxon>
        <taxon>Lactobacillales</taxon>
        <taxon>Lactobacillaceae</taxon>
        <taxon>Limosilactobacillus</taxon>
    </lineage>
</organism>
<dbReference type="InterPro" id="IPR002048">
    <property type="entry name" value="EF_hand_dom"/>
</dbReference>
<dbReference type="InterPro" id="IPR018247">
    <property type="entry name" value="EF_Hand_1_Ca_BS"/>
</dbReference>
<accession>A0ABN0D8I7</accession>
<evidence type="ECO:0000259" key="1">
    <source>
        <dbReference type="PROSITE" id="PS50222"/>
    </source>
</evidence>
<reference evidence="2 3" key="1">
    <citation type="submission" date="2011-05" db="EMBL/GenBank/DDBJ databases">
        <authorList>
            <person name="Durkin A.S."/>
            <person name="Kim M."/>
            <person name="Radune D."/>
            <person name="Hostetler J."/>
            <person name="Torralba M."/>
            <person name="Gillis M."/>
            <person name="Methe B."/>
            <person name="Sutton G."/>
            <person name="Nelson K.E."/>
        </authorList>
    </citation>
    <scope>NUCLEOTIDE SEQUENCE [LARGE SCALE GENOMIC DNA]</scope>
    <source>
        <strain evidence="2 3">F0423</strain>
    </source>
</reference>
<keyword evidence="3" id="KW-1185">Reference proteome</keyword>
<feature type="domain" description="EF-hand" evidence="1">
    <location>
        <begin position="21"/>
        <end position="56"/>
    </location>
</feature>